<proteinExistence type="predicted"/>
<dbReference type="GO" id="GO:0140662">
    <property type="term" value="F:ATP-dependent protein folding chaperone"/>
    <property type="evidence" value="ECO:0007669"/>
    <property type="project" value="InterPro"/>
</dbReference>
<sequence length="420" mass="42877">MPGSPPYVLGVDIGRTRCAAAVRRRVGAGFGPVEVVALDGSARWLPSAIFLGPQGEVLVGAAAERAGVEQPDRIARAVLDRVGDDVPVLVAGELYPAENLVAALVGWVVDVVADAEGGPPSRLAVTHPPEWGSYRRGLLADALADAGLPGVVLLPTVTAAAEAHHAETPVPAGTPLVVSLLGGHRADHALLVRNPVAFDVVAHGVTPRAGAAVDDALYRHVVTSATPPAAITGGTDLETTAVLTRQPDPALLTAFRAACATAKERLSAATEVRVPVPHLRTDVTVTRAELVDLAAPVLLPALAATRAMLGQAPTAVVAGGTAKIPLVASLAPGPVLDDPATAAARGAALALAPVAPLPELPAAAVKPLPDPESEPALFPVLDSTVDGLDVTDDPPPRPPIEVIPLEPPPRRFRLGRRGDR</sequence>
<accession>A0A1H9PD04</accession>
<dbReference type="Gene3D" id="3.90.640.10">
    <property type="entry name" value="Actin, Chain A, domain 4"/>
    <property type="match status" value="1"/>
</dbReference>
<dbReference type="STRING" id="155974.SAMN04487818_103397"/>
<feature type="region of interest" description="Disordered" evidence="4">
    <location>
        <begin position="384"/>
        <end position="420"/>
    </location>
</feature>
<gene>
    <name evidence="5" type="ORF">SAMN04487818_103397</name>
</gene>
<evidence type="ECO:0000256" key="1">
    <source>
        <dbReference type="ARBA" id="ARBA00022741"/>
    </source>
</evidence>
<dbReference type="SUPFAM" id="SSF53067">
    <property type="entry name" value="Actin-like ATPase domain"/>
    <property type="match status" value="2"/>
</dbReference>
<reference evidence="6" key="1">
    <citation type="submission" date="2016-10" db="EMBL/GenBank/DDBJ databases">
        <authorList>
            <person name="Varghese N."/>
            <person name="Submissions S."/>
        </authorList>
    </citation>
    <scope>NUCLEOTIDE SEQUENCE [LARGE SCALE GENOMIC DNA]</scope>
    <source>
        <strain evidence="6">DSM 44260</strain>
    </source>
</reference>
<dbReference type="InterPro" id="IPR013126">
    <property type="entry name" value="Hsp_70_fam"/>
</dbReference>
<dbReference type="InterPro" id="IPR043129">
    <property type="entry name" value="ATPase_NBD"/>
</dbReference>
<name>A0A1H9PD04_9PSEU</name>
<evidence type="ECO:0000256" key="2">
    <source>
        <dbReference type="ARBA" id="ARBA00022840"/>
    </source>
</evidence>
<evidence type="ECO:0000313" key="6">
    <source>
        <dbReference type="Proteomes" id="UP000199051"/>
    </source>
</evidence>
<keyword evidence="6" id="KW-1185">Reference proteome</keyword>
<dbReference type="Proteomes" id="UP000199051">
    <property type="component" value="Unassembled WGS sequence"/>
</dbReference>
<keyword evidence="2" id="KW-0067">ATP-binding</keyword>
<keyword evidence="3" id="KW-0143">Chaperone</keyword>
<dbReference type="AlphaFoldDB" id="A0A1H9PD04"/>
<dbReference type="Gene3D" id="3.30.420.40">
    <property type="match status" value="2"/>
</dbReference>
<dbReference type="GO" id="GO:0005524">
    <property type="term" value="F:ATP binding"/>
    <property type="evidence" value="ECO:0007669"/>
    <property type="project" value="UniProtKB-KW"/>
</dbReference>
<feature type="compositionally biased region" description="Basic residues" evidence="4">
    <location>
        <begin position="410"/>
        <end position="420"/>
    </location>
</feature>
<dbReference type="RefSeq" id="WP_092775901.1">
    <property type="nucleotide sequence ID" value="NZ_FOGI01000003.1"/>
</dbReference>
<dbReference type="Pfam" id="PF00012">
    <property type="entry name" value="HSP70"/>
    <property type="match status" value="1"/>
</dbReference>
<protein>
    <submittedName>
        <fullName evidence="5">Hsp70 protein</fullName>
    </submittedName>
</protein>
<dbReference type="EMBL" id="FOGI01000003">
    <property type="protein sequence ID" value="SER46022.1"/>
    <property type="molecule type" value="Genomic_DNA"/>
</dbReference>
<evidence type="ECO:0000313" key="5">
    <source>
        <dbReference type="EMBL" id="SER46022.1"/>
    </source>
</evidence>
<evidence type="ECO:0000256" key="4">
    <source>
        <dbReference type="SAM" id="MobiDB-lite"/>
    </source>
</evidence>
<feature type="compositionally biased region" description="Pro residues" evidence="4">
    <location>
        <begin position="396"/>
        <end position="407"/>
    </location>
</feature>
<evidence type="ECO:0000256" key="3">
    <source>
        <dbReference type="ARBA" id="ARBA00023186"/>
    </source>
</evidence>
<keyword evidence="1" id="KW-0547">Nucleotide-binding</keyword>
<organism evidence="5 6">
    <name type="scientific">Actinokineospora terrae</name>
    <dbReference type="NCBI Taxonomy" id="155974"/>
    <lineage>
        <taxon>Bacteria</taxon>
        <taxon>Bacillati</taxon>
        <taxon>Actinomycetota</taxon>
        <taxon>Actinomycetes</taxon>
        <taxon>Pseudonocardiales</taxon>
        <taxon>Pseudonocardiaceae</taxon>
        <taxon>Actinokineospora</taxon>
    </lineage>
</organism>